<sequence>MSKIQEFKVLHESNELLLLGNAWDLFSALSLEKAGFKAIGTTSWGIAKSLGYPDGEKIEFDTILNRIKTILDHVNIPVSADIETGYGKDEKTIVENVLKLADIGVAGINIEDSCKDQAGLKALKEQCELLSKIRMSLEKSGYKDFYINARTDTYLLNIDPSNETTVRAQAYVESGASGIFVPGLRDDNEIKAAAVQIAAPLNLMSAPGLTSCKKLQELGVKRLSLGGAFYRKLQTLLDTCAAHIYESQDTSLLFD</sequence>
<protein>
    <submittedName>
        <fullName evidence="2">Carboxyphosphonoenolpyruvate phosphonomutase</fullName>
    </submittedName>
    <submittedName>
        <fullName evidence="1">Carboxyvinyl-carboxyphosphonate phosphorylmutase</fullName>
    </submittedName>
</protein>
<dbReference type="PATRIC" id="fig|54915.3.peg.2648"/>
<dbReference type="EMBL" id="LGIQ01000009">
    <property type="protein sequence ID" value="KNB70731.1"/>
    <property type="molecule type" value="Genomic_DNA"/>
</dbReference>
<gene>
    <name evidence="2" type="ORF">ADS79_17835</name>
    <name evidence="1" type="ORF">BRE01_34950</name>
</gene>
<evidence type="ECO:0000313" key="3">
    <source>
        <dbReference type="Proteomes" id="UP000036834"/>
    </source>
</evidence>
<dbReference type="Proteomes" id="UP000036834">
    <property type="component" value="Unassembled WGS sequence"/>
</dbReference>
<keyword evidence="2" id="KW-0670">Pyruvate</keyword>
<evidence type="ECO:0000313" key="4">
    <source>
        <dbReference type="Proteomes" id="UP000319578"/>
    </source>
</evidence>
<accession>A0A0K9YPY0</accession>
<dbReference type="PANTHER" id="PTHR42905:SF16">
    <property type="entry name" value="CARBOXYPHOSPHONOENOLPYRUVATE PHOSPHONOMUTASE-LIKE PROTEIN (AFU_ORTHOLOGUE AFUA_5G07230)"/>
    <property type="match status" value="1"/>
</dbReference>
<dbReference type="CDD" id="cd00377">
    <property type="entry name" value="ICL_PEPM"/>
    <property type="match status" value="1"/>
</dbReference>
<dbReference type="InterPro" id="IPR015813">
    <property type="entry name" value="Pyrv/PenolPyrv_kinase-like_dom"/>
</dbReference>
<dbReference type="SUPFAM" id="SSF51621">
    <property type="entry name" value="Phosphoenolpyruvate/pyruvate domain"/>
    <property type="match status" value="1"/>
</dbReference>
<dbReference type="EMBL" id="BJON01000014">
    <property type="protein sequence ID" value="GED69793.1"/>
    <property type="molecule type" value="Genomic_DNA"/>
</dbReference>
<reference evidence="3" key="1">
    <citation type="submission" date="2015-07" db="EMBL/GenBank/DDBJ databases">
        <title>Genome sequencing project for genomic taxonomy and phylogenomics of Bacillus-like bacteria.</title>
        <authorList>
            <person name="Liu B."/>
            <person name="Wang J."/>
            <person name="Zhu Y."/>
            <person name="Liu G."/>
            <person name="Chen Q."/>
            <person name="Chen Z."/>
            <person name="Lan J."/>
            <person name="Che J."/>
            <person name="Ge C."/>
            <person name="Shi H."/>
            <person name="Pan Z."/>
            <person name="Liu X."/>
        </authorList>
    </citation>
    <scope>NUCLEOTIDE SEQUENCE [LARGE SCALE GENOMIC DNA]</scope>
    <source>
        <strain evidence="3">DSM 9887</strain>
    </source>
</reference>
<evidence type="ECO:0000313" key="2">
    <source>
        <dbReference type="EMBL" id="KNB70731.1"/>
    </source>
</evidence>
<dbReference type="Proteomes" id="UP000319578">
    <property type="component" value="Unassembled WGS sequence"/>
</dbReference>
<dbReference type="GO" id="GO:0003824">
    <property type="term" value="F:catalytic activity"/>
    <property type="evidence" value="ECO:0007669"/>
    <property type="project" value="InterPro"/>
</dbReference>
<dbReference type="PANTHER" id="PTHR42905">
    <property type="entry name" value="PHOSPHOENOLPYRUVATE CARBOXYLASE"/>
    <property type="match status" value="1"/>
</dbReference>
<dbReference type="InterPro" id="IPR040442">
    <property type="entry name" value="Pyrv_kinase-like_dom_sf"/>
</dbReference>
<reference evidence="2" key="2">
    <citation type="submission" date="2015-07" db="EMBL/GenBank/DDBJ databases">
        <title>MeaNS - Measles Nucleotide Surveillance Program.</title>
        <authorList>
            <person name="Tran T."/>
            <person name="Druce J."/>
        </authorList>
    </citation>
    <scope>NUCLEOTIDE SEQUENCE</scope>
    <source>
        <strain evidence="2">DSM 9887</strain>
    </source>
</reference>
<dbReference type="Pfam" id="PF13714">
    <property type="entry name" value="PEP_mutase"/>
    <property type="match status" value="1"/>
</dbReference>
<dbReference type="RefSeq" id="WP_049739750.1">
    <property type="nucleotide sequence ID" value="NZ_BJON01000014.1"/>
</dbReference>
<keyword evidence="4" id="KW-1185">Reference proteome</keyword>
<dbReference type="OrthoDB" id="9780430at2"/>
<reference evidence="1 4" key="3">
    <citation type="submission" date="2019-06" db="EMBL/GenBank/DDBJ databases">
        <title>Whole genome shotgun sequence of Brevibacillus reuszeri NBRC 15719.</title>
        <authorList>
            <person name="Hosoyama A."/>
            <person name="Uohara A."/>
            <person name="Ohji S."/>
            <person name="Ichikawa N."/>
        </authorList>
    </citation>
    <scope>NUCLEOTIDE SEQUENCE [LARGE SCALE GENOMIC DNA]</scope>
    <source>
        <strain evidence="1 4">NBRC 15719</strain>
    </source>
</reference>
<dbReference type="Gene3D" id="3.20.20.60">
    <property type="entry name" value="Phosphoenolpyruvate-binding domains"/>
    <property type="match status" value="1"/>
</dbReference>
<comment type="caution">
    <text evidence="2">The sequence shown here is derived from an EMBL/GenBank/DDBJ whole genome shotgun (WGS) entry which is preliminary data.</text>
</comment>
<dbReference type="STRING" id="54915.ADS79_17835"/>
<proteinExistence type="predicted"/>
<organism evidence="2 3">
    <name type="scientific">Brevibacillus reuszeri</name>
    <dbReference type="NCBI Taxonomy" id="54915"/>
    <lineage>
        <taxon>Bacteria</taxon>
        <taxon>Bacillati</taxon>
        <taxon>Bacillota</taxon>
        <taxon>Bacilli</taxon>
        <taxon>Bacillales</taxon>
        <taxon>Paenibacillaceae</taxon>
        <taxon>Brevibacillus</taxon>
    </lineage>
</organism>
<dbReference type="AlphaFoldDB" id="A0A0K9YPY0"/>
<evidence type="ECO:0000313" key="1">
    <source>
        <dbReference type="EMBL" id="GED69793.1"/>
    </source>
</evidence>
<name>A0A0K9YPY0_9BACL</name>
<dbReference type="InterPro" id="IPR039556">
    <property type="entry name" value="ICL/PEPM"/>
</dbReference>